<name>A0A6M4AWL7_9SPHN</name>
<dbReference type="PANTHER" id="PTHR43557:SF2">
    <property type="entry name" value="RIESKE DOMAIN-CONTAINING PROTEIN-RELATED"/>
    <property type="match status" value="1"/>
</dbReference>
<dbReference type="KEGG" id="slan:GV829_12450"/>
<accession>A0A6M4AWL7</accession>
<evidence type="ECO:0000259" key="6">
    <source>
        <dbReference type="Pfam" id="PF07992"/>
    </source>
</evidence>
<evidence type="ECO:0000256" key="3">
    <source>
        <dbReference type="ARBA" id="ARBA00022827"/>
    </source>
</evidence>
<dbReference type="Proteomes" id="UP000503018">
    <property type="component" value="Chromosome"/>
</dbReference>
<dbReference type="InterPro" id="IPR028202">
    <property type="entry name" value="Reductase_C"/>
</dbReference>
<keyword evidence="9" id="KW-1185">Reference proteome</keyword>
<dbReference type="PRINTS" id="PR00368">
    <property type="entry name" value="FADPNR"/>
</dbReference>
<dbReference type="InterPro" id="IPR016156">
    <property type="entry name" value="FAD/NAD-linked_Rdtase_dimer_sf"/>
</dbReference>
<keyword evidence="3" id="KW-0274">FAD</keyword>
<dbReference type="GO" id="GO:0016651">
    <property type="term" value="F:oxidoreductase activity, acting on NAD(P)H"/>
    <property type="evidence" value="ECO:0007669"/>
    <property type="project" value="TreeGrafter"/>
</dbReference>
<reference evidence="8 9" key="1">
    <citation type="submission" date="2020-01" db="EMBL/GenBank/DDBJ databases">
        <title>Sphingomonas sp. strain CSW-10.</title>
        <authorList>
            <person name="Chen W.-M."/>
        </authorList>
    </citation>
    <scope>NUCLEOTIDE SEQUENCE [LARGE SCALE GENOMIC DNA]</scope>
    <source>
        <strain evidence="8 9">CSW-10</strain>
    </source>
</reference>
<dbReference type="PANTHER" id="PTHR43557">
    <property type="entry name" value="APOPTOSIS-INDUCING FACTOR 1"/>
    <property type="match status" value="1"/>
</dbReference>
<dbReference type="Gene3D" id="3.50.50.60">
    <property type="entry name" value="FAD/NAD(P)-binding domain"/>
    <property type="match status" value="2"/>
</dbReference>
<proteinExistence type="predicted"/>
<dbReference type="GO" id="GO:0005737">
    <property type="term" value="C:cytoplasm"/>
    <property type="evidence" value="ECO:0007669"/>
    <property type="project" value="TreeGrafter"/>
</dbReference>
<dbReference type="EMBL" id="CP053015">
    <property type="protein sequence ID" value="QJQ33146.1"/>
    <property type="molecule type" value="Genomic_DNA"/>
</dbReference>
<dbReference type="InterPro" id="IPR023753">
    <property type="entry name" value="FAD/NAD-binding_dom"/>
</dbReference>
<dbReference type="InterPro" id="IPR036188">
    <property type="entry name" value="FAD/NAD-bd_sf"/>
</dbReference>
<evidence type="ECO:0000256" key="4">
    <source>
        <dbReference type="ARBA" id="ARBA00023002"/>
    </source>
</evidence>
<protein>
    <submittedName>
        <fullName evidence="8">FAD-dependent oxidoreductase</fullName>
    </submittedName>
</protein>
<feature type="domain" description="FAD/NAD(P)-binding" evidence="6">
    <location>
        <begin position="25"/>
        <end position="324"/>
    </location>
</feature>
<sequence>MNHRSSTVSGTQPGSGGKRVSSQHFDVIIVGAGHGGANTAIQLRQKEFAGSIAIIGDEPELPYERPPLSKEYFAGEKEFARIQIRPEQFWVDKQVTMILNTRITSVDPAGHAITAADGRNFSYGKLVWATGGAPRMLPIPGGDLPGVQGVRTRADADTMKAAAETAQQVVVIGGGYIGLEAAAVLSKAGKKVILLEALDRVLARVAGEQLSRFFEADHRAHGVDIRLGVSVAAIEGNERVTGVRLADDSVIPADLVIVGIGIVPAVAPLIDAGAQGGNGVNVDEYCRTSLADVYAVGDCAAHANGFADGATIRLESVQNANDQGSTVAKHIVGLEEPYKALPWFWSNQYDLKLQTAGLSTGHDAAILRGDPATRSFSVVYTKAGRVIAIDCVNATKDYVQGRNLVTAGVIASAADLANAELPLKDLIPPPSG</sequence>
<dbReference type="Pfam" id="PF14759">
    <property type="entry name" value="Reductase_C"/>
    <property type="match status" value="1"/>
</dbReference>
<feature type="region of interest" description="Disordered" evidence="5">
    <location>
        <begin position="1"/>
        <end position="20"/>
    </location>
</feature>
<dbReference type="AlphaFoldDB" id="A0A6M4AWL7"/>
<dbReference type="SUPFAM" id="SSF55424">
    <property type="entry name" value="FAD/NAD-linked reductases, dimerisation (C-terminal) domain"/>
    <property type="match status" value="1"/>
</dbReference>
<evidence type="ECO:0000259" key="7">
    <source>
        <dbReference type="Pfam" id="PF14759"/>
    </source>
</evidence>
<keyword evidence="2" id="KW-0285">Flavoprotein</keyword>
<evidence type="ECO:0000313" key="8">
    <source>
        <dbReference type="EMBL" id="QJQ33146.1"/>
    </source>
</evidence>
<keyword evidence="4" id="KW-0560">Oxidoreductase</keyword>
<dbReference type="Pfam" id="PF07992">
    <property type="entry name" value="Pyr_redox_2"/>
    <property type="match status" value="1"/>
</dbReference>
<evidence type="ECO:0000256" key="5">
    <source>
        <dbReference type="SAM" id="MobiDB-lite"/>
    </source>
</evidence>
<comment type="cofactor">
    <cofactor evidence="1">
        <name>FAD</name>
        <dbReference type="ChEBI" id="CHEBI:57692"/>
    </cofactor>
</comment>
<dbReference type="InterPro" id="IPR050446">
    <property type="entry name" value="FAD-oxidoreductase/Apoptosis"/>
</dbReference>
<dbReference type="SUPFAM" id="SSF51905">
    <property type="entry name" value="FAD/NAD(P)-binding domain"/>
    <property type="match status" value="2"/>
</dbReference>
<feature type="domain" description="Reductase C-terminal" evidence="7">
    <location>
        <begin position="343"/>
        <end position="426"/>
    </location>
</feature>
<dbReference type="PRINTS" id="PR00411">
    <property type="entry name" value="PNDRDTASEI"/>
</dbReference>
<feature type="compositionally biased region" description="Polar residues" evidence="5">
    <location>
        <begin position="1"/>
        <end position="12"/>
    </location>
</feature>
<evidence type="ECO:0000256" key="1">
    <source>
        <dbReference type="ARBA" id="ARBA00001974"/>
    </source>
</evidence>
<evidence type="ECO:0000256" key="2">
    <source>
        <dbReference type="ARBA" id="ARBA00022630"/>
    </source>
</evidence>
<organism evidence="8 9">
    <name type="scientific">Sphingomonas lacunae</name>
    <dbReference type="NCBI Taxonomy" id="2698828"/>
    <lineage>
        <taxon>Bacteria</taxon>
        <taxon>Pseudomonadati</taxon>
        <taxon>Pseudomonadota</taxon>
        <taxon>Alphaproteobacteria</taxon>
        <taxon>Sphingomonadales</taxon>
        <taxon>Sphingomonadaceae</taxon>
        <taxon>Sphingomonas</taxon>
    </lineage>
</organism>
<gene>
    <name evidence="8" type="ORF">GV829_12450</name>
</gene>
<dbReference type="Gene3D" id="3.30.390.30">
    <property type="match status" value="1"/>
</dbReference>
<evidence type="ECO:0000313" key="9">
    <source>
        <dbReference type="Proteomes" id="UP000503018"/>
    </source>
</evidence>